<dbReference type="AlphaFoldDB" id="A0AAW9R1J7"/>
<dbReference type="Proteomes" id="UP001364472">
    <property type="component" value="Unassembled WGS sequence"/>
</dbReference>
<organism evidence="1 2">
    <name type="scientific">Denitratimonas tolerans</name>
    <dbReference type="NCBI Taxonomy" id="1338420"/>
    <lineage>
        <taxon>Bacteria</taxon>
        <taxon>Pseudomonadati</taxon>
        <taxon>Pseudomonadota</taxon>
        <taxon>Gammaproteobacteria</taxon>
        <taxon>Lysobacterales</taxon>
        <taxon>Lysobacteraceae</taxon>
        <taxon>Denitratimonas</taxon>
    </lineage>
</organism>
<comment type="caution">
    <text evidence="1">The sequence shown here is derived from an EMBL/GenBank/DDBJ whole genome shotgun (WGS) entry which is preliminary data.</text>
</comment>
<dbReference type="EMBL" id="JBBDHC010000003">
    <property type="protein sequence ID" value="MEJ1248630.1"/>
    <property type="molecule type" value="Genomic_DNA"/>
</dbReference>
<proteinExistence type="predicted"/>
<dbReference type="InterPro" id="IPR011990">
    <property type="entry name" value="TPR-like_helical_dom_sf"/>
</dbReference>
<gene>
    <name evidence="1" type="ORF">WB794_02935</name>
</gene>
<accession>A0AAW9R1J7</accession>
<sequence>MSKKTRWAPFPHPDPKFDYAGAKLAKAWPKLHAGDLEPFPDEARVAALLKQHPKLGKVAQAGELAEALAEAWRAFHRGDFQQAFEAGTGLGPLGASVAIKAAGIHATHLADDDAVREKRYTELVTLAEAAMAALPDEANSHYRYAFALGRYSQSISIAKALTQGLAGKVRDALQRTLERAPDHAEAHTALGLYHAEVVSKVGGLIAGLTYGAKAATGESLLKRAIELTPNSPIAHIEYGNGLMLLYGSKKEDQAAGEYEKAAKLKPLDAMEKLDAEFAASQIED</sequence>
<name>A0AAW9R1J7_9GAMM</name>
<dbReference type="RefSeq" id="WP_337334349.1">
    <property type="nucleotide sequence ID" value="NZ_JBBDHC010000003.1"/>
</dbReference>
<evidence type="ECO:0000313" key="1">
    <source>
        <dbReference type="EMBL" id="MEJ1248630.1"/>
    </source>
</evidence>
<evidence type="ECO:0000313" key="2">
    <source>
        <dbReference type="Proteomes" id="UP001364472"/>
    </source>
</evidence>
<dbReference type="Gene3D" id="1.25.40.10">
    <property type="entry name" value="Tetratricopeptide repeat domain"/>
    <property type="match status" value="1"/>
</dbReference>
<keyword evidence="2" id="KW-1185">Reference proteome</keyword>
<reference evidence="1 2" key="1">
    <citation type="journal article" date="2016" name="Antonie Van Leeuwenhoek">
        <title>Denitratimonas tolerans gen. nov., sp. nov., a denitrifying bacterium isolated from a bioreactor for tannery wastewater treatment.</title>
        <authorList>
            <person name="Han S.I."/>
            <person name="Kim J.O."/>
            <person name="Lee Y.R."/>
            <person name="Ekpeghere K.I."/>
            <person name="Koh S.C."/>
            <person name="Whang K.S."/>
        </authorList>
    </citation>
    <scope>NUCLEOTIDE SEQUENCE [LARGE SCALE GENOMIC DNA]</scope>
    <source>
        <strain evidence="1 2">KACC 17565</strain>
    </source>
</reference>
<evidence type="ECO:0008006" key="3">
    <source>
        <dbReference type="Google" id="ProtNLM"/>
    </source>
</evidence>
<protein>
    <recommendedName>
        <fullName evidence="3">Tetratricopeptide repeat protein</fullName>
    </recommendedName>
</protein>
<dbReference type="SUPFAM" id="SSF48452">
    <property type="entry name" value="TPR-like"/>
    <property type="match status" value="1"/>
</dbReference>